<dbReference type="OrthoDB" id="414039at2759"/>
<reference evidence="1 2" key="1">
    <citation type="journal article" date="2017" name="Genome Biol. Evol.">
        <title>Phytophthora megakarya and P. palmivora, closely related causal agents of cacao black pod rot, underwent increases in genome sizes and gene numbers by different mechanisms.</title>
        <authorList>
            <person name="Ali S.S."/>
            <person name="Shao J."/>
            <person name="Lary D.J."/>
            <person name="Kronmiller B."/>
            <person name="Shen D."/>
            <person name="Strem M.D."/>
            <person name="Amoako-Attah I."/>
            <person name="Akrofi A.Y."/>
            <person name="Begoude B.A."/>
            <person name="Ten Hoopen G.M."/>
            <person name="Coulibaly K."/>
            <person name="Kebe B.I."/>
            <person name="Melnick R.L."/>
            <person name="Guiltinan M.J."/>
            <person name="Tyler B.M."/>
            <person name="Meinhardt L.W."/>
            <person name="Bailey B.A."/>
        </authorList>
    </citation>
    <scope>NUCLEOTIDE SEQUENCE [LARGE SCALE GENOMIC DNA]</scope>
    <source>
        <strain evidence="2">sbr112.9</strain>
    </source>
</reference>
<accession>A0A2P4YJI7</accession>
<feature type="non-terminal residue" evidence="1">
    <location>
        <position position="196"/>
    </location>
</feature>
<name>A0A2P4YJI7_9STRA</name>
<evidence type="ECO:0000313" key="1">
    <source>
        <dbReference type="EMBL" id="POM77974.1"/>
    </source>
</evidence>
<dbReference type="EMBL" id="NCKW01002225">
    <property type="protein sequence ID" value="POM77974.1"/>
    <property type="molecule type" value="Genomic_DNA"/>
</dbReference>
<dbReference type="AlphaFoldDB" id="A0A2P4YJI7"/>
<sequence length="196" mass="22035">MELSRAESALRTLKNRPKAPQGAVDTALAILQLISPSKASDESSNEETQRELLQQELESLLVYGNERWEPVAVFLVVVRDLLSRHLQLQDLDANTDFSLPPAELPLYVSSIAPLSDDFVTQTVKPAVHQHMEYYEPRVRMAVAKLLGVLAKWDLRWVTEEFTPQIVDSVVANLSRSPDFEETGFDELDDNVSNNGM</sequence>
<protein>
    <submittedName>
        <fullName evidence="1">Uncharacterized protein</fullName>
    </submittedName>
</protein>
<dbReference type="Proteomes" id="UP000237271">
    <property type="component" value="Unassembled WGS sequence"/>
</dbReference>
<evidence type="ECO:0000313" key="2">
    <source>
        <dbReference type="Proteomes" id="UP000237271"/>
    </source>
</evidence>
<comment type="caution">
    <text evidence="1">The sequence shown here is derived from an EMBL/GenBank/DDBJ whole genome shotgun (WGS) entry which is preliminary data.</text>
</comment>
<proteinExistence type="predicted"/>
<keyword evidence="2" id="KW-1185">Reference proteome</keyword>
<gene>
    <name evidence="1" type="ORF">PHPALM_4565</name>
</gene>
<organism evidence="1 2">
    <name type="scientific">Phytophthora palmivora</name>
    <dbReference type="NCBI Taxonomy" id="4796"/>
    <lineage>
        <taxon>Eukaryota</taxon>
        <taxon>Sar</taxon>
        <taxon>Stramenopiles</taxon>
        <taxon>Oomycota</taxon>
        <taxon>Peronosporomycetes</taxon>
        <taxon>Peronosporales</taxon>
        <taxon>Peronosporaceae</taxon>
        <taxon>Phytophthora</taxon>
    </lineage>
</organism>